<sequence length="454" mass="52959">MENLRLFLGTYNVGTSTPEVTLNSLLGLPVDHKSDKIQLPDIYVLSFQEVKAQPQNMLLDALFDDPWTFACRELLEIWNYVKIKSVRLQGLLLNVYCLRKHLLNIREIESEYTRTGLSGMWGNKGAVSIRLSIYGCSLCFVNSHLSAHDNQLKDRVEDYNSIIKDQEFHVAETTEIFFHDYVFWMGDLNFRLIEEFDETPEEIERRIVKNEYKKLFAYDQLRHVMKNGEAFSELTEQDPEFPPTFKFEVGTNRYDHKRRPAWCDRILYRVNPHNYENVTLKVDQLSYKNHPSYLLSDHKPVTAEFNIKIPAKHLKITTRVSVDQVFSDYSERVVEFDKIVSWTQDEENTAKYKITQDIPATKEDWIGLFKENFSSLDDYVSYEYVSKCSTPTSEMKSPMKGSSAKILKYEITFSELPSRCKGNYCLVYISQTEDKVISVWGISNAFPVVKNDSD</sequence>
<dbReference type="PANTHER" id="PTHR11200">
    <property type="entry name" value="INOSITOL 5-PHOSPHATASE"/>
    <property type="match status" value="1"/>
</dbReference>
<dbReference type="GO" id="GO:0004439">
    <property type="term" value="F:phosphatidylinositol-4,5-bisphosphate 5-phosphatase activity"/>
    <property type="evidence" value="ECO:0007669"/>
    <property type="project" value="TreeGrafter"/>
</dbReference>
<evidence type="ECO:0000256" key="1">
    <source>
        <dbReference type="ARBA" id="ARBA00005910"/>
    </source>
</evidence>
<dbReference type="EMBL" id="QDEB01026261">
    <property type="protein sequence ID" value="RZC40415.1"/>
    <property type="molecule type" value="Genomic_DNA"/>
</dbReference>
<evidence type="ECO:0000313" key="3">
    <source>
        <dbReference type="EMBL" id="RZC40415.1"/>
    </source>
</evidence>
<dbReference type="OrthoDB" id="62798at2759"/>
<dbReference type="SMART" id="SM00128">
    <property type="entry name" value="IPPc"/>
    <property type="match status" value="1"/>
</dbReference>
<reference evidence="3 4" key="1">
    <citation type="submission" date="2017-03" db="EMBL/GenBank/DDBJ databases">
        <title>Genome of the blue death feigning beetle - Asbolus verrucosus.</title>
        <authorList>
            <person name="Rider S.D."/>
        </authorList>
    </citation>
    <scope>NUCLEOTIDE SEQUENCE [LARGE SCALE GENOMIC DNA]</scope>
    <source>
        <strain evidence="3">Butters</strain>
        <tissue evidence="3">Head and leg muscle</tissue>
    </source>
</reference>
<dbReference type="Pfam" id="PF22669">
    <property type="entry name" value="Exo_endo_phos2"/>
    <property type="match status" value="1"/>
</dbReference>
<dbReference type="STRING" id="1661398.A0A482W658"/>
<dbReference type="InterPro" id="IPR000300">
    <property type="entry name" value="IPPc"/>
</dbReference>
<dbReference type="GO" id="GO:0001726">
    <property type="term" value="C:ruffle"/>
    <property type="evidence" value="ECO:0007669"/>
    <property type="project" value="TreeGrafter"/>
</dbReference>
<dbReference type="GO" id="GO:0046856">
    <property type="term" value="P:phosphatidylinositol dephosphorylation"/>
    <property type="evidence" value="ECO:0007669"/>
    <property type="project" value="InterPro"/>
</dbReference>
<gene>
    <name evidence="3" type="ORF">BDFB_004849</name>
</gene>
<dbReference type="Pfam" id="PF17751">
    <property type="entry name" value="SKICH"/>
    <property type="match status" value="1"/>
</dbReference>
<dbReference type="SUPFAM" id="SSF56219">
    <property type="entry name" value="DNase I-like"/>
    <property type="match status" value="1"/>
</dbReference>
<evidence type="ECO:0000313" key="4">
    <source>
        <dbReference type="Proteomes" id="UP000292052"/>
    </source>
</evidence>
<accession>A0A482W658</accession>
<dbReference type="InterPro" id="IPR036691">
    <property type="entry name" value="Endo/exonu/phosph_ase_sf"/>
</dbReference>
<dbReference type="Proteomes" id="UP000292052">
    <property type="component" value="Unassembled WGS sequence"/>
</dbReference>
<organism evidence="3 4">
    <name type="scientific">Asbolus verrucosus</name>
    <name type="common">Desert ironclad beetle</name>
    <dbReference type="NCBI Taxonomy" id="1661398"/>
    <lineage>
        <taxon>Eukaryota</taxon>
        <taxon>Metazoa</taxon>
        <taxon>Ecdysozoa</taxon>
        <taxon>Arthropoda</taxon>
        <taxon>Hexapoda</taxon>
        <taxon>Insecta</taxon>
        <taxon>Pterygota</taxon>
        <taxon>Neoptera</taxon>
        <taxon>Endopterygota</taxon>
        <taxon>Coleoptera</taxon>
        <taxon>Polyphaga</taxon>
        <taxon>Cucujiformia</taxon>
        <taxon>Tenebrionidae</taxon>
        <taxon>Pimeliinae</taxon>
        <taxon>Asbolus</taxon>
    </lineage>
</organism>
<dbReference type="GO" id="GO:0005737">
    <property type="term" value="C:cytoplasm"/>
    <property type="evidence" value="ECO:0007669"/>
    <property type="project" value="TreeGrafter"/>
</dbReference>
<dbReference type="InterPro" id="IPR046985">
    <property type="entry name" value="IP5"/>
</dbReference>
<keyword evidence="4" id="KW-1185">Reference proteome</keyword>
<name>A0A482W658_ASBVE</name>
<comment type="similarity">
    <text evidence="1">Belongs to the inositol 1,4,5-trisphosphate 5-phosphatase type II family.</text>
</comment>
<feature type="domain" description="Inositol polyphosphate-related phosphatase" evidence="2">
    <location>
        <begin position="2"/>
        <end position="313"/>
    </location>
</feature>
<dbReference type="AlphaFoldDB" id="A0A482W658"/>
<dbReference type="Gene3D" id="2.60.40.2840">
    <property type="match status" value="1"/>
</dbReference>
<proteinExistence type="inferred from homology"/>
<protein>
    <submittedName>
        <fullName evidence="3">Phosphatidylinositol 4,5-bisphosphate 5-phosphatase A-like</fullName>
    </submittedName>
</protein>
<dbReference type="InterPro" id="IPR041611">
    <property type="entry name" value="SKICH"/>
</dbReference>
<dbReference type="FunFam" id="3.60.10.10:FF:000060">
    <property type="entry name" value="Uncharacterized protein, isoform C"/>
    <property type="match status" value="1"/>
</dbReference>
<comment type="caution">
    <text evidence="3">The sequence shown here is derived from an EMBL/GenBank/DDBJ whole genome shotgun (WGS) entry which is preliminary data.</text>
</comment>
<dbReference type="PANTHER" id="PTHR11200:SF275">
    <property type="entry name" value="LD06095P"/>
    <property type="match status" value="1"/>
</dbReference>
<evidence type="ECO:0000259" key="2">
    <source>
        <dbReference type="SMART" id="SM00128"/>
    </source>
</evidence>
<dbReference type="GO" id="GO:0005886">
    <property type="term" value="C:plasma membrane"/>
    <property type="evidence" value="ECO:0007669"/>
    <property type="project" value="TreeGrafter"/>
</dbReference>
<dbReference type="Gene3D" id="3.60.10.10">
    <property type="entry name" value="Endonuclease/exonuclease/phosphatase"/>
    <property type="match status" value="1"/>
</dbReference>